<keyword evidence="4" id="KW-0677">Repeat</keyword>
<gene>
    <name evidence="9" type="ORF">ACHAWU_000534</name>
</gene>
<dbReference type="Proteomes" id="UP001530293">
    <property type="component" value="Unassembled WGS sequence"/>
</dbReference>
<evidence type="ECO:0000313" key="9">
    <source>
        <dbReference type="EMBL" id="KAL3757807.1"/>
    </source>
</evidence>
<evidence type="ECO:0000256" key="5">
    <source>
        <dbReference type="ARBA" id="ARBA00033726"/>
    </source>
</evidence>
<comment type="function">
    <text evidence="5">In the vertebrate host, binds to highly sulfated heparan sulfate proteoglycans (HSPGs) on the surface of host hepatocytes and is required for sporozoite invasion of the host hepatocytes.</text>
</comment>
<evidence type="ECO:0000256" key="2">
    <source>
        <dbReference type="ARBA" id="ARBA00021911"/>
    </source>
</evidence>
<evidence type="ECO:0000313" key="10">
    <source>
        <dbReference type="Proteomes" id="UP001530293"/>
    </source>
</evidence>
<dbReference type="PANTHER" id="PTHR44826:SF3">
    <property type="entry name" value="SPORE COAT PROTEIN SP85"/>
    <property type="match status" value="1"/>
</dbReference>
<comment type="caution">
    <text evidence="9">The sequence shown here is derived from an EMBL/GenBank/DDBJ whole genome shotgun (WGS) entry which is preliminary data.</text>
</comment>
<feature type="compositionally biased region" description="Low complexity" evidence="7">
    <location>
        <begin position="428"/>
        <end position="445"/>
    </location>
</feature>
<feature type="signal peptide" evidence="8">
    <location>
        <begin position="1"/>
        <end position="17"/>
    </location>
</feature>
<evidence type="ECO:0000256" key="6">
    <source>
        <dbReference type="ARBA" id="ARBA00045806"/>
    </source>
</evidence>
<evidence type="ECO:0000256" key="8">
    <source>
        <dbReference type="SAM" id="SignalP"/>
    </source>
</evidence>
<feature type="compositionally biased region" description="Polar residues" evidence="7">
    <location>
        <begin position="342"/>
        <end position="369"/>
    </location>
</feature>
<protein>
    <recommendedName>
        <fullName evidence="2">Circumsporozoite protein</fullName>
    </recommendedName>
</protein>
<proteinExistence type="inferred from homology"/>
<keyword evidence="10" id="KW-1185">Reference proteome</keyword>
<evidence type="ECO:0000256" key="1">
    <source>
        <dbReference type="ARBA" id="ARBA00006241"/>
    </source>
</evidence>
<comment type="function">
    <text evidence="6">Essential sporozoite protein. In the mosquito vector, required for sporozoite development in the oocyst, migration through the vector hemolymph and entry into the vector salivary glands. In the vertebrate host, required for sporozoite migration through the host dermis and infection of host hepatocytes. Binds to highly sulfated heparan sulfate proteoglycans (HSPGs) on the surface of host hepatocytes.</text>
</comment>
<evidence type="ECO:0000256" key="4">
    <source>
        <dbReference type="ARBA" id="ARBA00022737"/>
    </source>
</evidence>
<feature type="chain" id="PRO_5044867651" description="Circumsporozoite protein" evidence="8">
    <location>
        <begin position="18"/>
        <end position="506"/>
    </location>
</feature>
<evidence type="ECO:0000256" key="7">
    <source>
        <dbReference type="SAM" id="MobiDB-lite"/>
    </source>
</evidence>
<feature type="compositionally biased region" description="Low complexity" evidence="7">
    <location>
        <begin position="453"/>
        <end position="463"/>
    </location>
</feature>
<feature type="region of interest" description="Disordered" evidence="7">
    <location>
        <begin position="334"/>
        <end position="506"/>
    </location>
</feature>
<name>A0ABD3M6K1_9STRA</name>
<evidence type="ECO:0000256" key="3">
    <source>
        <dbReference type="ARBA" id="ARBA00022522"/>
    </source>
</evidence>
<dbReference type="AlphaFoldDB" id="A0ABD3M6K1"/>
<reference evidence="9 10" key="1">
    <citation type="submission" date="2024-10" db="EMBL/GenBank/DDBJ databases">
        <title>Updated reference genomes for cyclostephanoid diatoms.</title>
        <authorList>
            <person name="Roberts W.R."/>
            <person name="Alverson A.J."/>
        </authorList>
    </citation>
    <scope>NUCLEOTIDE SEQUENCE [LARGE SCALE GENOMIC DNA]</scope>
    <source>
        <strain evidence="9 10">AJA232-27</strain>
    </source>
</reference>
<keyword evidence="8" id="KW-0732">Signal</keyword>
<dbReference type="InterPro" id="IPR051860">
    <property type="entry name" value="Plasmodium_CSP_Invasion"/>
</dbReference>
<dbReference type="EMBL" id="JALLBG020000252">
    <property type="protein sequence ID" value="KAL3757807.1"/>
    <property type="molecule type" value="Genomic_DNA"/>
</dbReference>
<keyword evidence="3" id="KW-0748">Sporozoite</keyword>
<accession>A0ABD3M6K1</accession>
<organism evidence="9 10">
    <name type="scientific">Discostella pseudostelligera</name>
    <dbReference type="NCBI Taxonomy" id="259834"/>
    <lineage>
        <taxon>Eukaryota</taxon>
        <taxon>Sar</taxon>
        <taxon>Stramenopiles</taxon>
        <taxon>Ochrophyta</taxon>
        <taxon>Bacillariophyta</taxon>
        <taxon>Coscinodiscophyceae</taxon>
        <taxon>Thalassiosirophycidae</taxon>
        <taxon>Stephanodiscales</taxon>
        <taxon>Stephanodiscaceae</taxon>
        <taxon>Discostella</taxon>
    </lineage>
</organism>
<feature type="compositionally biased region" description="Polar residues" evidence="7">
    <location>
        <begin position="376"/>
        <end position="413"/>
    </location>
</feature>
<feature type="compositionally biased region" description="Basic residues" evidence="7">
    <location>
        <begin position="464"/>
        <end position="478"/>
    </location>
</feature>
<comment type="similarity">
    <text evidence="1">Belongs to the plasmodium circumsporozoite protein family.</text>
</comment>
<dbReference type="PANTHER" id="PTHR44826">
    <property type="entry name" value="SPORE COAT PROTEIN SP85"/>
    <property type="match status" value="1"/>
</dbReference>
<sequence>MLFQLLLLALCFPVADCSLTFEHDVMRRIRGEYVHVLPNEEYSNDWNMHLGIVTPFPTTPVDSASVITTSRDDDGVVQFAPPTPSPNCLNSNTSCPICHTTKSCCMEENYNIYNEFYPGNLRTLSCGANNGNVLTVSSLEVFDHGAYSCNCNGGPATPSCSGGTTLDCRGKPLGTFFLGCTGTDDTVEVRFNANIQFTATDYDVAFYINTIGGSAVTATGGGCLIQGLSQTDGDTGASYPQVSPSDGDACLDVTTAATVTLQSHPFPKMTLKCRDTDNDGLLDFSVALTFAQNSGGNPTCNPAGPIWIDGAVQNRPPYPGGQNNKCRAQVVNLNVNVPNGPSPSAQPSLMPSRHPSNQPSFSADPSSRPSLKPSRDPSSFPTMSADPSSRPSLIPSRQPSNQPSYSADPSSRPSLKPSRDPSSNPTLSADPSSRPSAKPSRSPSDQPSLSADPSSMPSNSPTRRPTRKPTAKPTKKSQLKTSQPKPTSPTTRKPTRRLKNPTQPPV</sequence>